<reference evidence="4 5" key="1">
    <citation type="journal article" date="2018" name="Microbiol. Resour. Announc.">
        <title>Complete Genome Sequence of Acidithiobacillus ferridurans JCM 18981.</title>
        <authorList>
            <person name="Miyauchi T."/>
            <person name="Kouzuma A."/>
            <person name="Abe T."/>
            <person name="Watanabe K."/>
        </authorList>
    </citation>
    <scope>NUCLEOTIDE SEQUENCE [LARGE SCALE GENOMIC DNA]</scope>
    <source>
        <strain evidence="5">ATCC 33020 / DSM 29468 / JCM 18981 / 11Fe</strain>
    </source>
</reference>
<dbReference type="Pfam" id="PF13545">
    <property type="entry name" value="HTH_Crp_2"/>
    <property type="match status" value="1"/>
</dbReference>
<keyword evidence="3" id="KW-0804">Transcription</keyword>
<dbReference type="GO" id="GO:0003677">
    <property type="term" value="F:DNA binding"/>
    <property type="evidence" value="ECO:0007669"/>
    <property type="project" value="UniProtKB-KW"/>
</dbReference>
<dbReference type="Gene3D" id="2.60.120.10">
    <property type="entry name" value="Jelly Rolls"/>
    <property type="match status" value="1"/>
</dbReference>
<dbReference type="Proteomes" id="UP000280188">
    <property type="component" value="Chromosome"/>
</dbReference>
<name>A0A2Z6IM14_ACIFI</name>
<dbReference type="EMBL" id="AP018795">
    <property type="protein sequence ID" value="BBF65085.1"/>
    <property type="molecule type" value="Genomic_DNA"/>
</dbReference>
<gene>
    <name evidence="4" type="ORF">AFERRID_13030</name>
</gene>
<dbReference type="PANTHER" id="PTHR24567:SF74">
    <property type="entry name" value="HTH-TYPE TRANSCRIPTIONAL REGULATOR ARCR"/>
    <property type="match status" value="1"/>
</dbReference>
<dbReference type="CDD" id="cd00038">
    <property type="entry name" value="CAP_ED"/>
    <property type="match status" value="1"/>
</dbReference>
<dbReference type="SMART" id="SM00419">
    <property type="entry name" value="HTH_CRP"/>
    <property type="match status" value="1"/>
</dbReference>
<evidence type="ECO:0000313" key="4">
    <source>
        <dbReference type="EMBL" id="BBF65085.1"/>
    </source>
</evidence>
<proteinExistence type="predicted"/>
<dbReference type="InterPro" id="IPR050397">
    <property type="entry name" value="Env_Response_Regulators"/>
</dbReference>
<evidence type="ECO:0000256" key="2">
    <source>
        <dbReference type="ARBA" id="ARBA00023125"/>
    </source>
</evidence>
<dbReference type="PROSITE" id="PS50042">
    <property type="entry name" value="CNMP_BINDING_3"/>
    <property type="match status" value="1"/>
</dbReference>
<dbReference type="KEGG" id="afj:AFERRID_13030"/>
<dbReference type="AlphaFoldDB" id="A0A2Z6IM14"/>
<sequence length="231" mass="25642">MFQACISCISIMHNWFQNFPLLARLDDGPEKNLLITAQPITWGSGEIVFHAGAPCHQYLLVLEGQIRVQQTSATGREIVLYRIGPGESCILTTACLFSHRPYPAMGITESAVKAVSLSQSVFERLVAQSGIFREFVFNAYGNRLTDLLALVEDVVFTRLDVRLAKKLLELGGATPCIHITHQALATELGSAREVISRALKEFEIRGWIQRSSGQIQIIHPQALRQLAHSEC</sequence>
<evidence type="ECO:0000313" key="5">
    <source>
        <dbReference type="Proteomes" id="UP000280188"/>
    </source>
</evidence>
<dbReference type="PANTHER" id="PTHR24567">
    <property type="entry name" value="CRP FAMILY TRANSCRIPTIONAL REGULATORY PROTEIN"/>
    <property type="match status" value="1"/>
</dbReference>
<dbReference type="SUPFAM" id="SSF51206">
    <property type="entry name" value="cAMP-binding domain-like"/>
    <property type="match status" value="1"/>
</dbReference>
<dbReference type="GO" id="GO:0003700">
    <property type="term" value="F:DNA-binding transcription factor activity"/>
    <property type="evidence" value="ECO:0007669"/>
    <property type="project" value="TreeGrafter"/>
</dbReference>
<keyword evidence="1" id="KW-0805">Transcription regulation</keyword>
<dbReference type="InterPro" id="IPR000595">
    <property type="entry name" value="cNMP-bd_dom"/>
</dbReference>
<dbReference type="GO" id="GO:0005829">
    <property type="term" value="C:cytosol"/>
    <property type="evidence" value="ECO:0007669"/>
    <property type="project" value="TreeGrafter"/>
</dbReference>
<dbReference type="RefSeq" id="WP_126604623.1">
    <property type="nucleotide sequence ID" value="NZ_AP018795.1"/>
</dbReference>
<dbReference type="InterPro" id="IPR036388">
    <property type="entry name" value="WH-like_DNA-bd_sf"/>
</dbReference>
<dbReference type="Pfam" id="PF00027">
    <property type="entry name" value="cNMP_binding"/>
    <property type="match status" value="1"/>
</dbReference>
<organism evidence="4 5">
    <name type="scientific">Acidithiobacillus ferridurans</name>
    <dbReference type="NCBI Taxonomy" id="1232575"/>
    <lineage>
        <taxon>Bacteria</taxon>
        <taxon>Pseudomonadati</taxon>
        <taxon>Pseudomonadota</taxon>
        <taxon>Acidithiobacillia</taxon>
        <taxon>Acidithiobacillales</taxon>
        <taxon>Acidithiobacillaceae</taxon>
        <taxon>Acidithiobacillus</taxon>
    </lineage>
</organism>
<dbReference type="PROSITE" id="PS51063">
    <property type="entry name" value="HTH_CRP_2"/>
    <property type="match status" value="1"/>
</dbReference>
<dbReference type="SUPFAM" id="SSF46785">
    <property type="entry name" value="Winged helix' DNA-binding domain"/>
    <property type="match status" value="1"/>
</dbReference>
<keyword evidence="2" id="KW-0238">DNA-binding</keyword>
<evidence type="ECO:0000256" key="1">
    <source>
        <dbReference type="ARBA" id="ARBA00023015"/>
    </source>
</evidence>
<protein>
    <submittedName>
        <fullName evidence="4">CRP-like cAMP-activated global transcriptional regulator</fullName>
    </submittedName>
</protein>
<dbReference type="InterPro" id="IPR018490">
    <property type="entry name" value="cNMP-bd_dom_sf"/>
</dbReference>
<dbReference type="InterPro" id="IPR014710">
    <property type="entry name" value="RmlC-like_jellyroll"/>
</dbReference>
<accession>A0A2Z6IM14</accession>
<dbReference type="InterPro" id="IPR036390">
    <property type="entry name" value="WH_DNA-bd_sf"/>
</dbReference>
<evidence type="ECO:0000256" key="3">
    <source>
        <dbReference type="ARBA" id="ARBA00023163"/>
    </source>
</evidence>
<dbReference type="InterPro" id="IPR012318">
    <property type="entry name" value="HTH_CRP"/>
</dbReference>
<dbReference type="Gene3D" id="1.10.10.10">
    <property type="entry name" value="Winged helix-like DNA-binding domain superfamily/Winged helix DNA-binding domain"/>
    <property type="match status" value="1"/>
</dbReference>
<keyword evidence="5" id="KW-1185">Reference proteome</keyword>